<dbReference type="GO" id="GO:0004674">
    <property type="term" value="F:protein serine/threonine kinase activity"/>
    <property type="evidence" value="ECO:0007669"/>
    <property type="project" value="UniProtKB-KW"/>
</dbReference>
<organism evidence="11 12">
    <name type="scientific">Candida tropicalis (strain ATCC MYA-3404 / T1)</name>
    <name type="common">Yeast</name>
    <dbReference type="NCBI Taxonomy" id="294747"/>
    <lineage>
        <taxon>Eukaryota</taxon>
        <taxon>Fungi</taxon>
        <taxon>Dikarya</taxon>
        <taxon>Ascomycota</taxon>
        <taxon>Saccharomycotina</taxon>
        <taxon>Pichiomycetes</taxon>
        <taxon>Debaryomycetaceae</taxon>
        <taxon>Candida/Lodderomyces clade</taxon>
        <taxon>Candida</taxon>
    </lineage>
</organism>
<keyword evidence="2" id="KW-0723">Serine/threonine-protein kinase</keyword>
<feature type="compositionally biased region" description="Low complexity" evidence="9">
    <location>
        <begin position="528"/>
        <end position="544"/>
    </location>
</feature>
<comment type="catalytic activity">
    <reaction evidence="8">
        <text>L-seryl-[protein] + ATP = O-phospho-L-seryl-[protein] + ADP + H(+)</text>
        <dbReference type="Rhea" id="RHEA:17989"/>
        <dbReference type="Rhea" id="RHEA-COMP:9863"/>
        <dbReference type="Rhea" id="RHEA-COMP:11604"/>
        <dbReference type="ChEBI" id="CHEBI:15378"/>
        <dbReference type="ChEBI" id="CHEBI:29999"/>
        <dbReference type="ChEBI" id="CHEBI:30616"/>
        <dbReference type="ChEBI" id="CHEBI:83421"/>
        <dbReference type="ChEBI" id="CHEBI:456216"/>
        <dbReference type="EC" id="2.7.11.1"/>
    </reaction>
</comment>
<dbReference type="SMART" id="SM00220">
    <property type="entry name" value="S_TKc"/>
    <property type="match status" value="1"/>
</dbReference>
<dbReference type="InterPro" id="IPR011009">
    <property type="entry name" value="Kinase-like_dom_sf"/>
</dbReference>
<evidence type="ECO:0000313" key="11">
    <source>
        <dbReference type="EMBL" id="EER32891.1"/>
    </source>
</evidence>
<keyword evidence="3" id="KW-0808">Transferase</keyword>
<keyword evidence="6" id="KW-0067">ATP-binding</keyword>
<dbReference type="Pfam" id="PF00069">
    <property type="entry name" value="Pkinase"/>
    <property type="match status" value="1"/>
</dbReference>
<keyword evidence="12" id="KW-1185">Reference proteome</keyword>
<feature type="domain" description="Protein kinase" evidence="10">
    <location>
        <begin position="250"/>
        <end position="675"/>
    </location>
</feature>
<feature type="region of interest" description="Disordered" evidence="9">
    <location>
        <begin position="1"/>
        <end position="45"/>
    </location>
</feature>
<name>C5MB74_CANTT</name>
<evidence type="ECO:0000256" key="5">
    <source>
        <dbReference type="ARBA" id="ARBA00022777"/>
    </source>
</evidence>
<feature type="compositionally biased region" description="Polar residues" evidence="9">
    <location>
        <begin position="27"/>
        <end position="45"/>
    </location>
</feature>
<accession>C5MB74</accession>
<dbReference type="GO" id="GO:0005829">
    <property type="term" value="C:cytosol"/>
    <property type="evidence" value="ECO:0007669"/>
    <property type="project" value="TreeGrafter"/>
</dbReference>
<keyword evidence="5" id="KW-0418">Kinase</keyword>
<evidence type="ECO:0000313" key="12">
    <source>
        <dbReference type="Proteomes" id="UP000002037"/>
    </source>
</evidence>
<keyword evidence="4" id="KW-0547">Nucleotide-binding</keyword>
<feature type="region of interest" description="Disordered" evidence="9">
    <location>
        <begin position="528"/>
        <end position="554"/>
    </location>
</feature>
<dbReference type="RefSeq" id="XP_002549019.1">
    <property type="nucleotide sequence ID" value="XM_002548973.1"/>
</dbReference>
<feature type="compositionally biased region" description="Basic and acidic residues" evidence="9">
    <location>
        <begin position="82"/>
        <end position="91"/>
    </location>
</feature>
<feature type="region of interest" description="Disordered" evidence="9">
    <location>
        <begin position="75"/>
        <end position="135"/>
    </location>
</feature>
<dbReference type="InterPro" id="IPR000719">
    <property type="entry name" value="Prot_kinase_dom"/>
</dbReference>
<dbReference type="GeneID" id="8300272"/>
<dbReference type="Gene3D" id="1.10.510.10">
    <property type="entry name" value="Transferase(Phosphotransferase) domain 1"/>
    <property type="match status" value="1"/>
</dbReference>
<feature type="compositionally biased region" description="Acidic residues" evidence="9">
    <location>
        <begin position="114"/>
        <end position="135"/>
    </location>
</feature>
<proteinExistence type="predicted"/>
<dbReference type="GO" id="GO:0005524">
    <property type="term" value="F:ATP binding"/>
    <property type="evidence" value="ECO:0007669"/>
    <property type="project" value="UniProtKB-KW"/>
</dbReference>
<dbReference type="PANTHER" id="PTHR24343">
    <property type="entry name" value="SERINE/THREONINE KINASE"/>
    <property type="match status" value="1"/>
</dbReference>
<dbReference type="Proteomes" id="UP000002037">
    <property type="component" value="Unassembled WGS sequence"/>
</dbReference>
<evidence type="ECO:0000256" key="1">
    <source>
        <dbReference type="ARBA" id="ARBA00012513"/>
    </source>
</evidence>
<dbReference type="VEuPathDB" id="FungiDB:CTRG_03316"/>
<protein>
    <recommendedName>
        <fullName evidence="1">non-specific serine/threonine protein kinase</fullName>
        <ecNumber evidence="1">2.7.11.1</ecNumber>
    </recommendedName>
</protein>
<dbReference type="OrthoDB" id="6513151at2759"/>
<feature type="compositionally biased region" description="Basic residues" evidence="9">
    <location>
        <begin position="1"/>
        <end position="12"/>
    </location>
</feature>
<dbReference type="EC" id="2.7.11.1" evidence="1"/>
<evidence type="ECO:0000256" key="8">
    <source>
        <dbReference type="ARBA" id="ARBA00048679"/>
    </source>
</evidence>
<gene>
    <name evidence="11" type="ORF">CTRG_03316</name>
</gene>
<evidence type="ECO:0000256" key="6">
    <source>
        <dbReference type="ARBA" id="ARBA00022840"/>
    </source>
</evidence>
<evidence type="ECO:0000256" key="2">
    <source>
        <dbReference type="ARBA" id="ARBA00022527"/>
    </source>
</evidence>
<dbReference type="PROSITE" id="PS50011">
    <property type="entry name" value="PROTEIN_KINASE_DOM"/>
    <property type="match status" value="1"/>
</dbReference>
<dbReference type="AlphaFoldDB" id="C5MB74"/>
<dbReference type="SUPFAM" id="SSF56112">
    <property type="entry name" value="Protein kinase-like (PK-like)"/>
    <property type="match status" value="1"/>
</dbReference>
<evidence type="ECO:0000256" key="4">
    <source>
        <dbReference type="ARBA" id="ARBA00022741"/>
    </source>
</evidence>
<dbReference type="STRING" id="294747.C5MB74"/>
<dbReference type="HOGENOM" id="CLU_408317_0_0_1"/>
<evidence type="ECO:0000259" key="10">
    <source>
        <dbReference type="PROSITE" id="PS50011"/>
    </source>
</evidence>
<dbReference type="KEGG" id="ctp:CTRG_03316"/>
<dbReference type="InterPro" id="IPR008271">
    <property type="entry name" value="Ser/Thr_kinase_AS"/>
</dbReference>
<reference evidence="11 12" key="1">
    <citation type="journal article" date="2009" name="Nature">
        <title>Evolution of pathogenicity and sexual reproduction in eight Candida genomes.</title>
        <authorList>
            <person name="Butler G."/>
            <person name="Rasmussen M.D."/>
            <person name="Lin M.F."/>
            <person name="Santos M.A."/>
            <person name="Sakthikumar S."/>
            <person name="Munro C.A."/>
            <person name="Rheinbay E."/>
            <person name="Grabherr M."/>
            <person name="Forche A."/>
            <person name="Reedy J.L."/>
            <person name="Agrafioti I."/>
            <person name="Arnaud M.B."/>
            <person name="Bates S."/>
            <person name="Brown A.J."/>
            <person name="Brunke S."/>
            <person name="Costanzo M.C."/>
            <person name="Fitzpatrick D.A."/>
            <person name="de Groot P.W."/>
            <person name="Harris D."/>
            <person name="Hoyer L.L."/>
            <person name="Hube B."/>
            <person name="Klis F.M."/>
            <person name="Kodira C."/>
            <person name="Lennard N."/>
            <person name="Logue M.E."/>
            <person name="Martin R."/>
            <person name="Neiman A.M."/>
            <person name="Nikolaou E."/>
            <person name="Quail M.A."/>
            <person name="Quinn J."/>
            <person name="Santos M.C."/>
            <person name="Schmitzberger F.F."/>
            <person name="Sherlock G."/>
            <person name="Shah P."/>
            <person name="Silverstein K.A."/>
            <person name="Skrzypek M.S."/>
            <person name="Soll D."/>
            <person name="Staggs R."/>
            <person name="Stansfield I."/>
            <person name="Stumpf M.P."/>
            <person name="Sudbery P.E."/>
            <person name="Srikantha T."/>
            <person name="Zeng Q."/>
            <person name="Berman J."/>
            <person name="Berriman M."/>
            <person name="Heitman J."/>
            <person name="Gow N.A."/>
            <person name="Lorenz M.C."/>
            <person name="Birren B.W."/>
            <person name="Kellis M."/>
            <person name="Cuomo C.A."/>
        </authorList>
    </citation>
    <scope>NUCLEOTIDE SEQUENCE [LARGE SCALE GENOMIC DNA]</scope>
    <source>
        <strain evidence="12">ATCC MYA-3404 / T1</strain>
    </source>
</reference>
<feature type="compositionally biased region" description="Polar residues" evidence="9">
    <location>
        <begin position="99"/>
        <end position="113"/>
    </location>
</feature>
<evidence type="ECO:0000256" key="7">
    <source>
        <dbReference type="ARBA" id="ARBA00047899"/>
    </source>
</evidence>
<comment type="catalytic activity">
    <reaction evidence="7">
        <text>L-threonyl-[protein] + ATP = O-phospho-L-threonyl-[protein] + ADP + H(+)</text>
        <dbReference type="Rhea" id="RHEA:46608"/>
        <dbReference type="Rhea" id="RHEA-COMP:11060"/>
        <dbReference type="Rhea" id="RHEA-COMP:11605"/>
        <dbReference type="ChEBI" id="CHEBI:15378"/>
        <dbReference type="ChEBI" id="CHEBI:30013"/>
        <dbReference type="ChEBI" id="CHEBI:30616"/>
        <dbReference type="ChEBI" id="CHEBI:61977"/>
        <dbReference type="ChEBI" id="CHEBI:456216"/>
        <dbReference type="EC" id="2.7.11.1"/>
    </reaction>
</comment>
<evidence type="ECO:0000256" key="9">
    <source>
        <dbReference type="SAM" id="MobiDB-lite"/>
    </source>
</evidence>
<dbReference type="eggNOG" id="KOG0590">
    <property type="taxonomic scope" value="Eukaryota"/>
</dbReference>
<dbReference type="EMBL" id="GG692398">
    <property type="protein sequence ID" value="EER32891.1"/>
    <property type="molecule type" value="Genomic_DNA"/>
</dbReference>
<dbReference type="PANTHER" id="PTHR24343:SF558">
    <property type="entry name" value="PROTEIN KINASE DOMAIN-CONTAINING PROTEIN"/>
    <property type="match status" value="1"/>
</dbReference>
<dbReference type="PROSITE" id="PS00108">
    <property type="entry name" value="PROTEIN_KINASE_ST"/>
    <property type="match status" value="1"/>
</dbReference>
<sequence>MPLFRSRSRSRSRKDSSPPLPDVKPYRSNSIGRTQSNDSLRSINSTKSNRLKSFFKSPIVHNLDDQLDKLHISSRENSVSPCKDHHDERPVVKKRISTIAETSSNYSTDTDAYSSEEEDNEDEYDDDSCSDDDDEIHEHPIKLKKYSLDQQHHDLTVLLSNMVTLGLFKSHIKSYKELKEIANIESQNTYSLLDSNNKIYKLSKSLNGNSIIDVNQISLINNLTIKIQDLIIKKNYQLITNEKSLFQRYGIINQVIGKGAYGLIKIIDPDTSSSSSSSTTTTGSPKFDMNRNLYAVKQWFRKKNESNDIFIERILSEFVIQSTLNNDHLLSSVDLMCQLPLSSNYSDLQFSQIMSCNQGGDLYSYLMNPMDINNKSVNFISLDEIDCWIKQITIGLNYMHNHGVSHCDLKLENILISYKPTGPDGNIKMILKISDFGKSFVFKTKFDNNEQLLNNSNGLLIGTLPYIPPEEFLSSKTSKGIPFSSIKKDCWCLGILIIVLYNIRRLYYSGSNSSIELQKRFRNFTNDSTTTTSTRTTTTTTSTTTDEDTDNEGGVHLSSVDIQGCGFIWGTTDFKSLTDKSYKDKLFNEYVHKRMIANYDSITKEWLIKKQGKFKQIDNICYISNTSKDHNVVEQIKNDNNDDLNELRVMMIYKLLDINPDSRMNTGDLLSSDWLDVIDIC</sequence>
<evidence type="ECO:0000256" key="3">
    <source>
        <dbReference type="ARBA" id="ARBA00022679"/>
    </source>
</evidence>